<dbReference type="GO" id="GO:0005886">
    <property type="term" value="C:plasma membrane"/>
    <property type="evidence" value="ECO:0007669"/>
    <property type="project" value="TreeGrafter"/>
</dbReference>
<gene>
    <name evidence="2" type="ORF">QYM36_014252</name>
</gene>
<dbReference type="EMBL" id="JAVRJZ010000018">
    <property type="protein sequence ID" value="KAK2708586.1"/>
    <property type="molecule type" value="Genomic_DNA"/>
</dbReference>
<dbReference type="GO" id="GO:0016197">
    <property type="term" value="P:endosomal transport"/>
    <property type="evidence" value="ECO:0007669"/>
    <property type="project" value="TreeGrafter"/>
</dbReference>
<reference evidence="2" key="1">
    <citation type="submission" date="2023-07" db="EMBL/GenBank/DDBJ databases">
        <title>Chromosome-level genome assembly of Artemia franciscana.</title>
        <authorList>
            <person name="Jo E."/>
        </authorList>
    </citation>
    <scope>NUCLEOTIDE SEQUENCE</scope>
    <source>
        <tissue evidence="2">Whole body</tissue>
    </source>
</reference>
<dbReference type="GO" id="GO:0031902">
    <property type="term" value="C:late endosome membrane"/>
    <property type="evidence" value="ECO:0007669"/>
    <property type="project" value="TreeGrafter"/>
</dbReference>
<protein>
    <recommendedName>
        <fullName evidence="1">Methyltransferase FkbM domain-containing protein</fullName>
    </recommendedName>
</protein>
<comment type="caution">
    <text evidence="2">The sequence shown here is derived from an EMBL/GenBank/DDBJ whole genome shotgun (WGS) entry which is preliminary data.</text>
</comment>
<name>A0AA88HMV3_ARTSF</name>
<dbReference type="Proteomes" id="UP001187531">
    <property type="component" value="Unassembled WGS sequence"/>
</dbReference>
<evidence type="ECO:0000313" key="3">
    <source>
        <dbReference type="Proteomes" id="UP001187531"/>
    </source>
</evidence>
<accession>A0AA88HMV3</accession>
<organism evidence="2 3">
    <name type="scientific">Artemia franciscana</name>
    <name type="common">Brine shrimp</name>
    <name type="synonym">Artemia sanfranciscana</name>
    <dbReference type="NCBI Taxonomy" id="6661"/>
    <lineage>
        <taxon>Eukaryota</taxon>
        <taxon>Metazoa</taxon>
        <taxon>Ecdysozoa</taxon>
        <taxon>Arthropoda</taxon>
        <taxon>Crustacea</taxon>
        <taxon>Branchiopoda</taxon>
        <taxon>Anostraca</taxon>
        <taxon>Artemiidae</taxon>
        <taxon>Artemia</taxon>
    </lineage>
</organism>
<evidence type="ECO:0000313" key="2">
    <source>
        <dbReference type="EMBL" id="KAK2708586.1"/>
    </source>
</evidence>
<keyword evidence="3" id="KW-1185">Reference proteome</keyword>
<dbReference type="PANTHER" id="PTHR34009">
    <property type="entry name" value="PROTEIN STAR"/>
    <property type="match status" value="1"/>
</dbReference>
<dbReference type="GO" id="GO:0006888">
    <property type="term" value="P:endoplasmic reticulum to Golgi vesicle-mediated transport"/>
    <property type="evidence" value="ECO:0007669"/>
    <property type="project" value="TreeGrafter"/>
</dbReference>
<proteinExistence type="predicted"/>
<dbReference type="GO" id="GO:0005789">
    <property type="term" value="C:endoplasmic reticulum membrane"/>
    <property type="evidence" value="ECO:0007669"/>
    <property type="project" value="TreeGrafter"/>
</dbReference>
<dbReference type="PANTHER" id="PTHR34009:SF2">
    <property type="entry name" value="PROTEIN STAR"/>
    <property type="match status" value="1"/>
</dbReference>
<feature type="domain" description="Methyltransferase FkbM" evidence="1">
    <location>
        <begin position="88"/>
        <end position="232"/>
    </location>
</feature>
<sequence>MCSSFEQMVLKKVKMDSECLIKHIRSSKVLAPSAEPYNLTKRINSNLTSSDSPDSIQSLKKEIDAPWVQALIAVETFVPKRGQRTFLECGALDGEIFSATLHLERFLNWTGVLIEADDKFYADMKLVHRKAYIVHACISIEEHPTIESFISTPVQFKINGYNRTIVNDAPGYVAKHNLRGMALKLQNLITGDRIQAQCLPLYSILLSVNISVIDLMVLDSKNVELEVLKTIPFQKIDIA</sequence>
<dbReference type="InterPro" id="IPR006342">
    <property type="entry name" value="FkbM_mtfrase"/>
</dbReference>
<dbReference type="AlphaFoldDB" id="A0AA88HMV3"/>
<dbReference type="GO" id="GO:0005794">
    <property type="term" value="C:Golgi apparatus"/>
    <property type="evidence" value="ECO:0007669"/>
    <property type="project" value="TreeGrafter"/>
</dbReference>
<dbReference type="InterPro" id="IPR053202">
    <property type="entry name" value="EGF_Rcpt_Signaling_Reg"/>
</dbReference>
<evidence type="ECO:0000259" key="1">
    <source>
        <dbReference type="Pfam" id="PF05050"/>
    </source>
</evidence>
<dbReference type="Pfam" id="PF05050">
    <property type="entry name" value="Methyltransf_21"/>
    <property type="match status" value="1"/>
</dbReference>
<feature type="non-terminal residue" evidence="2">
    <location>
        <position position="239"/>
    </location>
</feature>